<accession>A0ABV7I695</accession>
<feature type="region of interest" description="Disordered" evidence="1">
    <location>
        <begin position="1"/>
        <end position="34"/>
    </location>
</feature>
<reference evidence="4" key="1">
    <citation type="journal article" date="2019" name="Int. J. Syst. Evol. Microbiol.">
        <title>The Global Catalogue of Microorganisms (GCM) 10K type strain sequencing project: providing services to taxonomists for standard genome sequencing and annotation.</title>
        <authorList>
            <consortium name="The Broad Institute Genomics Platform"/>
            <consortium name="The Broad Institute Genome Sequencing Center for Infectious Disease"/>
            <person name="Wu L."/>
            <person name="Ma J."/>
        </authorList>
    </citation>
    <scope>NUCLEOTIDE SEQUENCE [LARGE SCALE GENOMIC DNA]</scope>
    <source>
        <strain evidence="4">KCTC 52231</strain>
    </source>
</reference>
<dbReference type="PIRSF" id="PIRSF036382">
    <property type="entry name" value="RR_antiterm"/>
    <property type="match status" value="1"/>
</dbReference>
<feature type="domain" description="ANTAR" evidence="2">
    <location>
        <begin position="153"/>
        <end position="214"/>
    </location>
</feature>
<dbReference type="Gene3D" id="3.40.50.2300">
    <property type="match status" value="1"/>
</dbReference>
<sequence length="221" mass="25257">MPDMSRADHGHDRWIGGQRPENRTGAEERASKQGALPAEFTVAVIVERDDNGEFLIRELQRQRVTVRHIWPKPAQIPLQYDAIFCQLSDDLPQRIPWVPGEPSSALILVDDGKAPLNLKLIHNCAAHGLLHYPATSRMIQSVFMLGREHFQYERRLRGRIDKLDENLRTMRLVERAKALLIRLKNVSEEEAYNFLRKQAMEKRVTIGAVAAAVIDSHELLS</sequence>
<evidence type="ECO:0000313" key="4">
    <source>
        <dbReference type="Proteomes" id="UP001595647"/>
    </source>
</evidence>
<evidence type="ECO:0000259" key="2">
    <source>
        <dbReference type="PROSITE" id="PS50921"/>
    </source>
</evidence>
<evidence type="ECO:0000256" key="1">
    <source>
        <dbReference type="SAM" id="MobiDB-lite"/>
    </source>
</evidence>
<dbReference type="PROSITE" id="PS50921">
    <property type="entry name" value="ANTAR"/>
    <property type="match status" value="1"/>
</dbReference>
<dbReference type="SMART" id="SM01012">
    <property type="entry name" value="ANTAR"/>
    <property type="match status" value="1"/>
</dbReference>
<protein>
    <submittedName>
        <fullName evidence="3">ANTAR domain-containing response regulator</fullName>
    </submittedName>
</protein>
<evidence type="ECO:0000313" key="3">
    <source>
        <dbReference type="EMBL" id="MFC3166093.1"/>
    </source>
</evidence>
<dbReference type="Proteomes" id="UP001595647">
    <property type="component" value="Unassembled WGS sequence"/>
</dbReference>
<dbReference type="Pfam" id="PF03861">
    <property type="entry name" value="ANTAR"/>
    <property type="match status" value="1"/>
</dbReference>
<dbReference type="RefSeq" id="WP_182308736.1">
    <property type="nucleotide sequence ID" value="NZ_CP059897.1"/>
</dbReference>
<dbReference type="EMBL" id="JBHRTG010000019">
    <property type="protein sequence ID" value="MFC3166093.1"/>
    <property type="molecule type" value="Genomic_DNA"/>
</dbReference>
<dbReference type="Gene3D" id="1.10.10.10">
    <property type="entry name" value="Winged helix-like DNA-binding domain superfamily/Winged helix DNA-binding domain"/>
    <property type="match status" value="1"/>
</dbReference>
<dbReference type="InterPro" id="IPR008327">
    <property type="entry name" value="Sig_transdc_resp-reg_antiterm"/>
</dbReference>
<dbReference type="InterPro" id="IPR011006">
    <property type="entry name" value="CheY-like_superfamily"/>
</dbReference>
<gene>
    <name evidence="3" type="ORF">ACFOHV_22680</name>
</gene>
<proteinExistence type="predicted"/>
<dbReference type="SUPFAM" id="SSF52172">
    <property type="entry name" value="CheY-like"/>
    <property type="match status" value="1"/>
</dbReference>
<dbReference type="Pfam" id="PF21332">
    <property type="entry name" value="AmiR_N"/>
    <property type="match status" value="1"/>
</dbReference>
<organism evidence="3 4">
    <name type="scientific">Ciceribacter thiooxidans</name>
    <dbReference type="NCBI Taxonomy" id="1969821"/>
    <lineage>
        <taxon>Bacteria</taxon>
        <taxon>Pseudomonadati</taxon>
        <taxon>Pseudomonadota</taxon>
        <taxon>Alphaproteobacteria</taxon>
        <taxon>Hyphomicrobiales</taxon>
        <taxon>Rhizobiaceae</taxon>
        <taxon>Ciceribacter</taxon>
    </lineage>
</organism>
<feature type="compositionally biased region" description="Basic and acidic residues" evidence="1">
    <location>
        <begin position="1"/>
        <end position="31"/>
    </location>
</feature>
<dbReference type="InterPro" id="IPR049021">
    <property type="entry name" value="AmiR_N"/>
</dbReference>
<keyword evidence="4" id="KW-1185">Reference proteome</keyword>
<dbReference type="InterPro" id="IPR036388">
    <property type="entry name" value="WH-like_DNA-bd_sf"/>
</dbReference>
<comment type="caution">
    <text evidence="3">The sequence shown here is derived from an EMBL/GenBank/DDBJ whole genome shotgun (WGS) entry which is preliminary data.</text>
</comment>
<name>A0ABV7I695_9HYPH</name>
<dbReference type="InterPro" id="IPR005561">
    <property type="entry name" value="ANTAR"/>
</dbReference>